<reference evidence="4" key="1">
    <citation type="submission" date="2014-01" db="EMBL/GenBank/DDBJ databases">
        <title>The Genome Sequence of Anopheles melas CM1001059_A (V2).</title>
        <authorList>
            <consortium name="The Broad Institute Genomics Platform"/>
            <person name="Neafsey D.E."/>
            <person name="Besansky N."/>
            <person name="Howell P."/>
            <person name="Walton C."/>
            <person name="Young S.K."/>
            <person name="Zeng Q."/>
            <person name="Gargeya S."/>
            <person name="Fitzgerald M."/>
            <person name="Haas B."/>
            <person name="Abouelleil A."/>
            <person name="Allen A.W."/>
            <person name="Alvarado L."/>
            <person name="Arachchi H.M."/>
            <person name="Berlin A.M."/>
            <person name="Chapman S.B."/>
            <person name="Gainer-Dewar J."/>
            <person name="Goldberg J."/>
            <person name="Griggs A."/>
            <person name="Gujja S."/>
            <person name="Hansen M."/>
            <person name="Howarth C."/>
            <person name="Imamovic A."/>
            <person name="Ireland A."/>
            <person name="Larimer J."/>
            <person name="McCowan C."/>
            <person name="Murphy C."/>
            <person name="Pearson M."/>
            <person name="Poon T.W."/>
            <person name="Priest M."/>
            <person name="Roberts A."/>
            <person name="Saif S."/>
            <person name="Shea T."/>
            <person name="Sisk P."/>
            <person name="Sykes S."/>
            <person name="Wortman J."/>
            <person name="Nusbaum C."/>
            <person name="Birren B."/>
        </authorList>
    </citation>
    <scope>NUCLEOTIDE SEQUENCE [LARGE SCALE GENOMIC DNA]</scope>
    <source>
        <strain evidence="4">CM1001059</strain>
    </source>
</reference>
<accession>A0A182U7P2</accession>
<evidence type="ECO:0000313" key="4">
    <source>
        <dbReference type="Proteomes" id="UP000075902"/>
    </source>
</evidence>
<dbReference type="Proteomes" id="UP000075902">
    <property type="component" value="Unassembled WGS sequence"/>
</dbReference>
<keyword evidence="2" id="KW-0732">Signal</keyword>
<name>A0A182U7P2_9DIPT</name>
<feature type="signal peptide" evidence="2">
    <location>
        <begin position="1"/>
        <end position="17"/>
    </location>
</feature>
<evidence type="ECO:0000313" key="3">
    <source>
        <dbReference type="EnsemblMetazoa" id="AMEC015402-PA"/>
    </source>
</evidence>
<keyword evidence="4" id="KW-1185">Reference proteome</keyword>
<dbReference type="VEuPathDB" id="VectorBase:AMEC015402"/>
<dbReference type="EnsemblMetazoa" id="AMEC015402-RA">
    <property type="protein sequence ID" value="AMEC015402-PA"/>
    <property type="gene ID" value="AMEC015402"/>
</dbReference>
<reference evidence="3" key="2">
    <citation type="submission" date="2020-05" db="UniProtKB">
        <authorList>
            <consortium name="EnsemblMetazoa"/>
        </authorList>
    </citation>
    <scope>IDENTIFICATION</scope>
    <source>
        <strain evidence="3">CM1001059</strain>
    </source>
</reference>
<sequence>MLCHLLVTLALLDLSLGQSDYPNYPQDTYAYGDYGDPAPTDQQPTYEYPDYSYVETYVPTTTATPATEPTKKRQVFPPTPTGRSGPTRRQRANRIVRWYFMNDWGTMPVRATTVVRRRNLGRSSLSKMPPYYRSMLAGSRALSTNAPSTTGTRRIEYWYW</sequence>
<organism evidence="3 4">
    <name type="scientific">Anopheles melas</name>
    <dbReference type="NCBI Taxonomy" id="34690"/>
    <lineage>
        <taxon>Eukaryota</taxon>
        <taxon>Metazoa</taxon>
        <taxon>Ecdysozoa</taxon>
        <taxon>Arthropoda</taxon>
        <taxon>Hexapoda</taxon>
        <taxon>Insecta</taxon>
        <taxon>Pterygota</taxon>
        <taxon>Neoptera</taxon>
        <taxon>Endopterygota</taxon>
        <taxon>Diptera</taxon>
        <taxon>Nematocera</taxon>
        <taxon>Culicoidea</taxon>
        <taxon>Culicidae</taxon>
        <taxon>Anophelinae</taxon>
        <taxon>Anopheles</taxon>
    </lineage>
</organism>
<protein>
    <submittedName>
        <fullName evidence="3">Uncharacterized protein</fullName>
    </submittedName>
</protein>
<dbReference type="AlphaFoldDB" id="A0A182U7P2"/>
<evidence type="ECO:0000256" key="2">
    <source>
        <dbReference type="SAM" id="SignalP"/>
    </source>
</evidence>
<evidence type="ECO:0000256" key="1">
    <source>
        <dbReference type="SAM" id="MobiDB-lite"/>
    </source>
</evidence>
<feature type="chain" id="PRO_5008137878" evidence="2">
    <location>
        <begin position="18"/>
        <end position="160"/>
    </location>
</feature>
<feature type="region of interest" description="Disordered" evidence="1">
    <location>
        <begin position="63"/>
        <end position="89"/>
    </location>
</feature>
<proteinExistence type="predicted"/>